<reference evidence="1 2" key="1">
    <citation type="submission" date="2012-02" db="EMBL/GenBank/DDBJ databases">
        <title>Complete sequence of chromosome of Singulisphaera acidiphila DSM 18658.</title>
        <authorList>
            <consortium name="US DOE Joint Genome Institute (JGI-PGF)"/>
            <person name="Lucas S."/>
            <person name="Copeland A."/>
            <person name="Lapidus A."/>
            <person name="Glavina del Rio T."/>
            <person name="Dalin E."/>
            <person name="Tice H."/>
            <person name="Bruce D."/>
            <person name="Goodwin L."/>
            <person name="Pitluck S."/>
            <person name="Peters L."/>
            <person name="Ovchinnikova G."/>
            <person name="Chertkov O."/>
            <person name="Kyrpides N."/>
            <person name="Mavromatis K."/>
            <person name="Ivanova N."/>
            <person name="Brettin T."/>
            <person name="Detter J.C."/>
            <person name="Han C."/>
            <person name="Larimer F."/>
            <person name="Land M."/>
            <person name="Hauser L."/>
            <person name="Markowitz V."/>
            <person name="Cheng J.-F."/>
            <person name="Hugenholtz P."/>
            <person name="Woyke T."/>
            <person name="Wu D."/>
            <person name="Tindall B."/>
            <person name="Pomrenke H."/>
            <person name="Brambilla E."/>
            <person name="Klenk H.-P."/>
            <person name="Eisen J.A."/>
        </authorList>
    </citation>
    <scope>NUCLEOTIDE SEQUENCE [LARGE SCALE GENOMIC DNA]</scope>
    <source>
        <strain evidence="2">ATCC BAA-1392 / DSM 18658 / VKM B-2454 / MOB10</strain>
    </source>
</reference>
<evidence type="ECO:0000313" key="1">
    <source>
        <dbReference type="EMBL" id="AGA25845.1"/>
    </source>
</evidence>
<dbReference type="eggNOG" id="COG3391">
    <property type="taxonomic scope" value="Bacteria"/>
</dbReference>
<evidence type="ECO:0000313" key="2">
    <source>
        <dbReference type="Proteomes" id="UP000010798"/>
    </source>
</evidence>
<dbReference type="KEGG" id="saci:Sinac_1464"/>
<dbReference type="STRING" id="886293.Sinac_1464"/>
<evidence type="ECO:0008006" key="3">
    <source>
        <dbReference type="Google" id="ProtNLM"/>
    </source>
</evidence>
<dbReference type="OrthoDB" id="425005at2"/>
<dbReference type="AlphaFoldDB" id="L0DAG2"/>
<sequence>MAAFFNRAKGPLEKTKVLAAFKADWVPNSPYLGETWIKGGTIRLQRLTAGKEEGGGLHAADGFYNYRGTKGNKINYEMAPMAELLVERGQIPGDSPHTLTGLDFALHDPRDRFSMLGLRMCGGCIIIDRKNWEPVCFVSADEKGKDNYPLKKVSSNPDTWEVTLEGISNPIHESGFNPIVDPAVFCMMNNLRANNVAVMDVSDSDPRNWKRQTYLRDKEWVGEYPSPFHIGFSVDGTKCFFTVLRPKPMRSDIFVADTSSWKIIKKFRNVGVDLQTLAVSPCGKFVFAIFSGFQRLESGLFAFRQDTLEPLGYMPNFGGHHDCVLVPKNRHELKFSRVCQV</sequence>
<organism evidence="1 2">
    <name type="scientific">Singulisphaera acidiphila (strain ATCC BAA-1392 / DSM 18658 / VKM B-2454 / MOB10)</name>
    <dbReference type="NCBI Taxonomy" id="886293"/>
    <lineage>
        <taxon>Bacteria</taxon>
        <taxon>Pseudomonadati</taxon>
        <taxon>Planctomycetota</taxon>
        <taxon>Planctomycetia</taxon>
        <taxon>Isosphaerales</taxon>
        <taxon>Isosphaeraceae</taxon>
        <taxon>Singulisphaera</taxon>
    </lineage>
</organism>
<protein>
    <recommendedName>
        <fullName evidence="3">Periplasmic component of the Tol biopolymer transport system</fullName>
    </recommendedName>
</protein>
<dbReference type="EMBL" id="CP003364">
    <property type="protein sequence ID" value="AGA25845.1"/>
    <property type="molecule type" value="Genomic_DNA"/>
</dbReference>
<dbReference type="Proteomes" id="UP000010798">
    <property type="component" value="Chromosome"/>
</dbReference>
<dbReference type="HOGENOM" id="CLU_813538_0_0_0"/>
<proteinExistence type="predicted"/>
<dbReference type="RefSeq" id="WP_015245015.1">
    <property type="nucleotide sequence ID" value="NC_019892.1"/>
</dbReference>
<name>L0DAG2_SINAD</name>
<keyword evidence="2" id="KW-1185">Reference proteome</keyword>
<gene>
    <name evidence="1" type="ordered locus">Sinac_1464</name>
</gene>
<dbReference type="SUPFAM" id="SSF82171">
    <property type="entry name" value="DPP6 N-terminal domain-like"/>
    <property type="match status" value="1"/>
</dbReference>
<accession>L0DAG2</accession>